<accession>A0ABD6ANJ0</accession>
<sequence>MRNPWVHDDVPGAADSGYGGRVRLLGAIVWGTLLLGVGGTALLMGTGTVELALAAPLRSAVTYAVAGAVLVLLFPLVVRLLAVSRLLAAVSLLAGGWLVGGFVWSRESDRIRRLAPGDGALGGGAESLDGVIELIDALLALL</sequence>
<proteinExistence type="predicted"/>
<name>A0ABD6ANJ0_9EURY</name>
<reference evidence="2 3" key="1">
    <citation type="journal article" date="2019" name="Int. J. Syst. Evol. Microbiol.">
        <title>The Global Catalogue of Microorganisms (GCM) 10K type strain sequencing project: providing services to taxonomists for standard genome sequencing and annotation.</title>
        <authorList>
            <consortium name="The Broad Institute Genomics Platform"/>
            <consortium name="The Broad Institute Genome Sequencing Center for Infectious Disease"/>
            <person name="Wu L."/>
            <person name="Ma J."/>
        </authorList>
    </citation>
    <scope>NUCLEOTIDE SEQUENCE [LARGE SCALE GENOMIC DNA]</scope>
    <source>
        <strain evidence="2 3">CGMCC 1.12554</strain>
    </source>
</reference>
<keyword evidence="3" id="KW-1185">Reference proteome</keyword>
<evidence type="ECO:0000313" key="3">
    <source>
        <dbReference type="Proteomes" id="UP001596545"/>
    </source>
</evidence>
<keyword evidence="1" id="KW-0812">Transmembrane</keyword>
<evidence type="ECO:0000256" key="1">
    <source>
        <dbReference type="SAM" id="Phobius"/>
    </source>
</evidence>
<dbReference type="Proteomes" id="UP001596545">
    <property type="component" value="Unassembled WGS sequence"/>
</dbReference>
<organism evidence="2 3">
    <name type="scientific">Halorubrum rutilum</name>
    <dbReference type="NCBI Taxonomy" id="1364933"/>
    <lineage>
        <taxon>Archaea</taxon>
        <taxon>Methanobacteriati</taxon>
        <taxon>Methanobacteriota</taxon>
        <taxon>Stenosarchaea group</taxon>
        <taxon>Halobacteria</taxon>
        <taxon>Halobacteriales</taxon>
        <taxon>Haloferacaceae</taxon>
        <taxon>Halorubrum</taxon>
    </lineage>
</organism>
<keyword evidence="1" id="KW-1133">Transmembrane helix</keyword>
<comment type="caution">
    <text evidence="2">The sequence shown here is derived from an EMBL/GenBank/DDBJ whole genome shotgun (WGS) entry which is preliminary data.</text>
</comment>
<dbReference type="EMBL" id="JBHTBL010000011">
    <property type="protein sequence ID" value="MFC7325676.1"/>
    <property type="molecule type" value="Genomic_DNA"/>
</dbReference>
<dbReference type="RefSeq" id="WP_256408399.1">
    <property type="nucleotide sequence ID" value="NZ_JANHDN010000002.1"/>
</dbReference>
<keyword evidence="1" id="KW-0472">Membrane</keyword>
<feature type="transmembrane region" description="Helical" evidence="1">
    <location>
        <begin position="86"/>
        <end position="104"/>
    </location>
</feature>
<protein>
    <submittedName>
        <fullName evidence="2">Uncharacterized protein</fullName>
    </submittedName>
</protein>
<feature type="transmembrane region" description="Helical" evidence="1">
    <location>
        <begin position="60"/>
        <end position="80"/>
    </location>
</feature>
<gene>
    <name evidence="2" type="ORF">ACFQMF_13950</name>
</gene>
<evidence type="ECO:0000313" key="2">
    <source>
        <dbReference type="EMBL" id="MFC7325676.1"/>
    </source>
</evidence>
<feature type="transmembrane region" description="Helical" evidence="1">
    <location>
        <begin position="27"/>
        <end position="53"/>
    </location>
</feature>
<dbReference type="AlphaFoldDB" id="A0ABD6ANJ0"/>